<proteinExistence type="predicted"/>
<keyword evidence="1" id="KW-1133">Transmembrane helix</keyword>
<dbReference type="RefSeq" id="WP_390305560.1">
    <property type="nucleotide sequence ID" value="NZ_JBHRRZ010000015.1"/>
</dbReference>
<keyword evidence="1" id="KW-0472">Membrane</keyword>
<dbReference type="InterPro" id="IPR054331">
    <property type="entry name" value="LiaF_TM"/>
</dbReference>
<feature type="transmembrane region" description="Helical" evidence="1">
    <location>
        <begin position="32"/>
        <end position="48"/>
    </location>
</feature>
<dbReference type="Proteomes" id="UP001595387">
    <property type="component" value="Unassembled WGS sequence"/>
</dbReference>
<protein>
    <submittedName>
        <fullName evidence="4">LiaI-LiaF-like domain-containing protein</fullName>
    </submittedName>
</protein>
<dbReference type="InterPro" id="IPR043726">
    <property type="entry name" value="LiaI-LiaF-like_TM1"/>
</dbReference>
<sequence length="162" mass="19001">MNKRNSLIAYILIGIGIYFLFREWRLPLFTDFYSWTTLLIIVGLALVIHGYTSKLYDNLFSGSLLLGIGIHLHGNQHYQWWIDHWGVYLLLVGLAFIIKSTKTKDGFITGLLLTSLSILLIFSIQLPEWLSWIYIMSDFLENFWPLILIFIGIYLLKRKKKK</sequence>
<evidence type="ECO:0000259" key="2">
    <source>
        <dbReference type="Pfam" id="PF18917"/>
    </source>
</evidence>
<feature type="domain" description="LiaF transmembrane" evidence="3">
    <location>
        <begin position="62"/>
        <end position="161"/>
    </location>
</feature>
<comment type="caution">
    <text evidence="4">The sequence shown here is derived from an EMBL/GenBank/DDBJ whole genome shotgun (WGS) entry which is preliminary data.</text>
</comment>
<dbReference type="EMBL" id="JBHRRZ010000015">
    <property type="protein sequence ID" value="MFC2948501.1"/>
    <property type="molecule type" value="Genomic_DNA"/>
</dbReference>
<evidence type="ECO:0000313" key="4">
    <source>
        <dbReference type="EMBL" id="MFC2948501.1"/>
    </source>
</evidence>
<evidence type="ECO:0000256" key="1">
    <source>
        <dbReference type="SAM" id="Phobius"/>
    </source>
</evidence>
<accession>A0ABV7A664</accession>
<dbReference type="Pfam" id="PF18917">
    <property type="entry name" value="LiaI-LiaF-like_TM1"/>
    <property type="match status" value="1"/>
</dbReference>
<feature type="domain" description="LiaI-LiaF-like transmembrane region" evidence="2">
    <location>
        <begin position="8"/>
        <end position="47"/>
    </location>
</feature>
<dbReference type="Pfam" id="PF22570">
    <property type="entry name" value="LiaF-TM"/>
    <property type="match status" value="1"/>
</dbReference>
<gene>
    <name evidence="4" type="ORF">ACFODW_09130</name>
</gene>
<reference evidence="5" key="1">
    <citation type="journal article" date="2019" name="Int. J. Syst. Evol. Microbiol.">
        <title>The Global Catalogue of Microorganisms (GCM) 10K type strain sequencing project: providing services to taxonomists for standard genome sequencing and annotation.</title>
        <authorList>
            <consortium name="The Broad Institute Genomics Platform"/>
            <consortium name="The Broad Institute Genome Sequencing Center for Infectious Disease"/>
            <person name="Wu L."/>
            <person name="Ma J."/>
        </authorList>
    </citation>
    <scope>NUCLEOTIDE SEQUENCE [LARGE SCALE GENOMIC DNA]</scope>
    <source>
        <strain evidence="5">KCTC 13193</strain>
    </source>
</reference>
<keyword evidence="5" id="KW-1185">Reference proteome</keyword>
<feature type="transmembrane region" description="Helical" evidence="1">
    <location>
        <begin position="7"/>
        <end position="26"/>
    </location>
</feature>
<keyword evidence="1" id="KW-0812">Transmembrane</keyword>
<organism evidence="4 5">
    <name type="scientific">Virgibacillus sediminis</name>
    <dbReference type="NCBI Taxonomy" id="202260"/>
    <lineage>
        <taxon>Bacteria</taxon>
        <taxon>Bacillati</taxon>
        <taxon>Bacillota</taxon>
        <taxon>Bacilli</taxon>
        <taxon>Bacillales</taxon>
        <taxon>Bacillaceae</taxon>
        <taxon>Virgibacillus</taxon>
    </lineage>
</organism>
<feature type="transmembrane region" description="Helical" evidence="1">
    <location>
        <begin position="78"/>
        <end position="98"/>
    </location>
</feature>
<feature type="transmembrane region" description="Helical" evidence="1">
    <location>
        <begin position="55"/>
        <end position="72"/>
    </location>
</feature>
<evidence type="ECO:0000259" key="3">
    <source>
        <dbReference type="Pfam" id="PF22570"/>
    </source>
</evidence>
<feature type="transmembrane region" description="Helical" evidence="1">
    <location>
        <begin position="107"/>
        <end position="126"/>
    </location>
</feature>
<evidence type="ECO:0000313" key="5">
    <source>
        <dbReference type="Proteomes" id="UP001595387"/>
    </source>
</evidence>
<feature type="transmembrane region" description="Helical" evidence="1">
    <location>
        <begin position="132"/>
        <end position="156"/>
    </location>
</feature>
<name>A0ABV7A664_9BACI</name>